<feature type="compositionally biased region" description="Basic residues" evidence="1">
    <location>
        <begin position="273"/>
        <end position="285"/>
    </location>
</feature>
<evidence type="ECO:0000313" key="3">
    <source>
        <dbReference type="Proteomes" id="UP000005408"/>
    </source>
</evidence>
<evidence type="ECO:0000256" key="1">
    <source>
        <dbReference type="SAM" id="MobiDB-lite"/>
    </source>
</evidence>
<organism evidence="2 3">
    <name type="scientific">Magallana gigas</name>
    <name type="common">Pacific oyster</name>
    <name type="synonym">Crassostrea gigas</name>
    <dbReference type="NCBI Taxonomy" id="29159"/>
    <lineage>
        <taxon>Eukaryota</taxon>
        <taxon>Metazoa</taxon>
        <taxon>Spiralia</taxon>
        <taxon>Lophotrochozoa</taxon>
        <taxon>Mollusca</taxon>
        <taxon>Bivalvia</taxon>
        <taxon>Autobranchia</taxon>
        <taxon>Pteriomorphia</taxon>
        <taxon>Ostreida</taxon>
        <taxon>Ostreoidea</taxon>
        <taxon>Ostreidae</taxon>
        <taxon>Magallana</taxon>
    </lineage>
</organism>
<keyword evidence="3" id="KW-1185">Reference proteome</keyword>
<dbReference type="AlphaFoldDB" id="A0A8W8JKV9"/>
<feature type="region of interest" description="Disordered" evidence="1">
    <location>
        <begin position="248"/>
        <end position="285"/>
    </location>
</feature>
<evidence type="ECO:0000313" key="2">
    <source>
        <dbReference type="EnsemblMetazoa" id="G19877.1:cds"/>
    </source>
</evidence>
<name>A0A8W8JKV9_MAGGI</name>
<protein>
    <submittedName>
        <fullName evidence="2">Uncharacterized protein</fullName>
    </submittedName>
</protein>
<dbReference type="EnsemblMetazoa" id="G19877.1">
    <property type="protein sequence ID" value="G19877.1:cds"/>
    <property type="gene ID" value="G19877"/>
</dbReference>
<reference evidence="2" key="1">
    <citation type="submission" date="2022-08" db="UniProtKB">
        <authorList>
            <consortium name="EnsemblMetazoa"/>
        </authorList>
    </citation>
    <scope>IDENTIFICATION</scope>
    <source>
        <strain evidence="2">05x7-T-G4-1.051#20</strain>
    </source>
</reference>
<dbReference type="Proteomes" id="UP000005408">
    <property type="component" value="Unassembled WGS sequence"/>
</dbReference>
<feature type="compositionally biased region" description="Polar residues" evidence="1">
    <location>
        <begin position="248"/>
        <end position="265"/>
    </location>
</feature>
<accession>A0A8W8JKV9</accession>
<sequence length="285" mass="32642">MFDEMMSSIPRFILHQGLPSKEDIEQYTEGVNHTIVVLDDLMLQVAQSQDCVHLFTVTSHHRNVTTVMLSQNLYPPGKYSRTISLNCLNVILFKNYRDSRQIITFGSQILPGCVPFFKAAYEAATRPNFGYLHVCLEPTQNKEYQLRSHILPGEDMITGIEGSQYETETWDFIETSTISISVTETHCSSNRQKMAREMILVPKLKYEHLLKKIEDKEEPVKPDTVNEDSDQKQMYEKTLTATTMNESINDTSQTGAGYTSRTQTIGKPPGVPLKRRKKHIPWLSY</sequence>
<proteinExistence type="predicted"/>